<sequence>MLALSVFWMSSWDRSSVSLKNGMLSWCGPARLCFKNPPNNPFDVGTWCWWWPSIDPGEADDDDEASITSCLGTSPDELQLSEGEFSILILPPELLPLLLESALAAAFSRAALRCWSSCCCWWSCCCCCCCC</sequence>
<proteinExistence type="predicted"/>
<reference evidence="1" key="1">
    <citation type="submission" date="2021-05" db="EMBL/GenBank/DDBJ databases">
        <authorList>
            <person name="Alioto T."/>
            <person name="Alioto T."/>
            <person name="Gomez Garrido J."/>
        </authorList>
    </citation>
    <scope>NUCLEOTIDE SEQUENCE</scope>
</reference>
<dbReference type="EMBL" id="HBUE01154060">
    <property type="protein sequence ID" value="CAG6506801.1"/>
    <property type="molecule type" value="Transcribed_RNA"/>
</dbReference>
<protein>
    <submittedName>
        <fullName evidence="1">(northern house mosquito) hypothetical protein</fullName>
    </submittedName>
</protein>
<name>A0A8D8INI1_CULPI</name>
<evidence type="ECO:0000313" key="1">
    <source>
        <dbReference type="EMBL" id="CAG6558125.1"/>
    </source>
</evidence>
<dbReference type="AlphaFoldDB" id="A0A8D8INI1"/>
<accession>A0A8D8INI1</accession>
<organism evidence="1">
    <name type="scientific">Culex pipiens</name>
    <name type="common">House mosquito</name>
    <dbReference type="NCBI Taxonomy" id="7175"/>
    <lineage>
        <taxon>Eukaryota</taxon>
        <taxon>Metazoa</taxon>
        <taxon>Ecdysozoa</taxon>
        <taxon>Arthropoda</taxon>
        <taxon>Hexapoda</taxon>
        <taxon>Insecta</taxon>
        <taxon>Pterygota</taxon>
        <taxon>Neoptera</taxon>
        <taxon>Endopterygota</taxon>
        <taxon>Diptera</taxon>
        <taxon>Nematocera</taxon>
        <taxon>Culicoidea</taxon>
        <taxon>Culicidae</taxon>
        <taxon>Culicinae</taxon>
        <taxon>Culicini</taxon>
        <taxon>Culex</taxon>
        <taxon>Culex</taxon>
    </lineage>
</organism>
<dbReference type="EMBL" id="HBUE01259115">
    <property type="protein sequence ID" value="CAG6558125.1"/>
    <property type="molecule type" value="Transcribed_RNA"/>
</dbReference>